<evidence type="ECO:0000313" key="2">
    <source>
        <dbReference type="EMBL" id="ACI87757.1"/>
    </source>
</evidence>
<evidence type="ECO:0000256" key="1">
    <source>
        <dbReference type="SAM" id="MobiDB-lite"/>
    </source>
</evidence>
<accession>B6V6N4</accession>
<dbReference type="AlphaFoldDB" id="B6V6N4"/>
<dbReference type="InterPro" id="IPR000167">
    <property type="entry name" value="Dehydrin"/>
</dbReference>
<name>B6V6N4_CUPSE</name>
<sequence>EEHGYGKTEEHGHGKTEEHGEKKGLMDKIKGKLPGHNKEQEKGH</sequence>
<protein>
    <recommendedName>
        <fullName evidence="3">Dehydrin</fullName>
    </recommendedName>
</protein>
<feature type="region of interest" description="Disordered" evidence="1">
    <location>
        <begin position="1"/>
        <end position="44"/>
    </location>
</feature>
<proteinExistence type="evidence at transcript level"/>
<dbReference type="EMBL" id="FJ237437">
    <property type="protein sequence ID" value="ACI87757.1"/>
    <property type="molecule type" value="mRNA"/>
</dbReference>
<feature type="non-terminal residue" evidence="2">
    <location>
        <position position="1"/>
    </location>
</feature>
<reference evidence="2" key="1">
    <citation type="submission" date="2008-09" db="EMBL/GenBank/DDBJ databases">
        <title>Cloning and characterization of cold regulated sequences in cypress (Cupressus sempervirens).</title>
        <authorList>
            <person name="Pedron L."/>
            <person name="Baldi P."/>
            <person name="La Porta N."/>
        </authorList>
    </citation>
    <scope>NUCLEOTIDE SEQUENCE</scope>
    <source>
        <strain evidence="2">Cyplp028</strain>
    </source>
</reference>
<dbReference type="Pfam" id="PF00257">
    <property type="entry name" value="Dehydrin"/>
    <property type="match status" value="1"/>
</dbReference>
<organism evidence="2">
    <name type="scientific">Cupressus sempervirens</name>
    <name type="common">Italian cypress</name>
    <dbReference type="NCBI Taxonomy" id="13469"/>
    <lineage>
        <taxon>Eukaryota</taxon>
        <taxon>Viridiplantae</taxon>
        <taxon>Streptophyta</taxon>
        <taxon>Embryophyta</taxon>
        <taxon>Tracheophyta</taxon>
        <taxon>Spermatophyta</taxon>
        <taxon>Pinopsida</taxon>
        <taxon>Pinidae</taxon>
        <taxon>Conifers II</taxon>
        <taxon>Cupressales</taxon>
        <taxon>Cupressaceae</taxon>
        <taxon>Cupressus</taxon>
    </lineage>
</organism>
<evidence type="ECO:0008006" key="3">
    <source>
        <dbReference type="Google" id="ProtNLM"/>
    </source>
</evidence>
<dbReference type="GO" id="GO:0009415">
    <property type="term" value="P:response to water"/>
    <property type="evidence" value="ECO:0007669"/>
    <property type="project" value="InterPro"/>
</dbReference>